<evidence type="ECO:0000313" key="2">
    <source>
        <dbReference type="Proteomes" id="UP000605848"/>
    </source>
</evidence>
<reference evidence="1" key="1">
    <citation type="submission" date="2021-01" db="EMBL/GenBank/DDBJ databases">
        <title>Microvirga sp.</title>
        <authorList>
            <person name="Kim M.K."/>
        </authorList>
    </citation>
    <scope>NUCLEOTIDE SEQUENCE</scope>
    <source>
        <strain evidence="1">5420S-16</strain>
    </source>
</reference>
<dbReference type="EMBL" id="JAEQMY010000246">
    <property type="protein sequence ID" value="MBL0408502.1"/>
    <property type="molecule type" value="Genomic_DNA"/>
</dbReference>
<comment type="caution">
    <text evidence="1">The sequence shown here is derived from an EMBL/GenBank/DDBJ whole genome shotgun (WGS) entry which is preliminary data.</text>
</comment>
<name>A0A936ZE07_9HYPH</name>
<dbReference type="Proteomes" id="UP000605848">
    <property type="component" value="Unassembled WGS sequence"/>
</dbReference>
<dbReference type="RefSeq" id="WP_202066440.1">
    <property type="nucleotide sequence ID" value="NZ_JAEQMY010000246.1"/>
</dbReference>
<sequence>MPRYFVHTLSQDQLAWNTTGLELPEVAEREDRELTWAIWSEVFDQQIQRSRTFVITDENGELVFATSF</sequence>
<organism evidence="1 2">
    <name type="scientific">Microvirga aerilata</name>
    <dbReference type="NCBI Taxonomy" id="670292"/>
    <lineage>
        <taxon>Bacteria</taxon>
        <taxon>Pseudomonadati</taxon>
        <taxon>Pseudomonadota</taxon>
        <taxon>Alphaproteobacteria</taxon>
        <taxon>Hyphomicrobiales</taxon>
        <taxon>Methylobacteriaceae</taxon>
        <taxon>Microvirga</taxon>
    </lineage>
</organism>
<evidence type="ECO:0000313" key="1">
    <source>
        <dbReference type="EMBL" id="MBL0408502.1"/>
    </source>
</evidence>
<keyword evidence="2" id="KW-1185">Reference proteome</keyword>
<protein>
    <submittedName>
        <fullName evidence="1">Uncharacterized protein</fullName>
    </submittedName>
</protein>
<dbReference type="AlphaFoldDB" id="A0A936ZE07"/>
<proteinExistence type="predicted"/>
<accession>A0A936ZE07</accession>
<gene>
    <name evidence="1" type="ORF">JKG68_32075</name>
</gene>